<evidence type="ECO:0000313" key="3">
    <source>
        <dbReference type="Proteomes" id="UP001058330"/>
    </source>
</evidence>
<protein>
    <submittedName>
        <fullName evidence="2">Uncharacterized protein</fullName>
    </submittedName>
</protein>
<reference evidence="2" key="1">
    <citation type="submission" date="2021-07" db="EMBL/GenBank/DDBJ databases">
        <title>Studies on halocins as antimicrobial molecules from haloarchaea.</title>
        <authorList>
            <person name="Kumar S."/>
            <person name="Khare S.K."/>
        </authorList>
    </citation>
    <scope>NUCLEOTIDE SEQUENCE</scope>
    <source>
        <strain evidence="2">NCIM 5678</strain>
    </source>
</reference>
<organism evidence="2 3">
    <name type="scientific">Haloferax larsenii</name>
    <dbReference type="NCBI Taxonomy" id="302484"/>
    <lineage>
        <taxon>Archaea</taxon>
        <taxon>Methanobacteriati</taxon>
        <taxon>Methanobacteriota</taxon>
        <taxon>Stenosarchaea group</taxon>
        <taxon>Halobacteria</taxon>
        <taxon>Halobacteriales</taxon>
        <taxon>Haloferacaceae</taxon>
        <taxon>Haloferax</taxon>
    </lineage>
</organism>
<name>A0ABY5RH88_HALLR</name>
<gene>
    <name evidence="2" type="ORF">KU306_07660</name>
</gene>
<dbReference type="Proteomes" id="UP001058330">
    <property type="component" value="Chromosome"/>
</dbReference>
<dbReference type="RefSeq" id="WP_258303343.1">
    <property type="nucleotide sequence ID" value="NZ_CP078063.1"/>
</dbReference>
<keyword evidence="1" id="KW-0812">Transmembrane</keyword>
<keyword evidence="1" id="KW-1133">Transmembrane helix</keyword>
<evidence type="ECO:0000313" key="2">
    <source>
        <dbReference type="EMBL" id="UVE51732.1"/>
    </source>
</evidence>
<accession>A0ABY5RH88</accession>
<dbReference type="Pfam" id="PF23928">
    <property type="entry name" value="DUF7266"/>
    <property type="match status" value="1"/>
</dbReference>
<evidence type="ECO:0000256" key="1">
    <source>
        <dbReference type="SAM" id="Phobius"/>
    </source>
</evidence>
<dbReference type="InterPro" id="IPR055690">
    <property type="entry name" value="DUF7266"/>
</dbReference>
<dbReference type="EMBL" id="CP078063">
    <property type="protein sequence ID" value="UVE51732.1"/>
    <property type="molecule type" value="Genomic_DNA"/>
</dbReference>
<dbReference type="GeneID" id="74528764"/>
<keyword evidence="1" id="KW-0472">Membrane</keyword>
<feature type="transmembrane region" description="Helical" evidence="1">
    <location>
        <begin position="21"/>
        <end position="46"/>
    </location>
</feature>
<sequence length="186" mass="20006">MADRRPRRQSSPSLRTDRRAVVPVVSKALEAAVVVLFVGLLTTVLFGGVVPDHRDAVADELADRTLSNAVERTETAARIPASVTRGHRTVIVDLPRSIRGHSYRIRYVQNASVDSDSNATTPALVLDHPRDAFDRQLPVSLPDSVTVSGTWDSGSDAAVRVTVEDDGTTLELLNGPDTSGVEDANE</sequence>
<keyword evidence="3" id="KW-1185">Reference proteome</keyword>
<proteinExistence type="predicted"/>